<keyword evidence="3 5" id="KW-1133">Transmembrane helix</keyword>
<keyword evidence="6" id="KW-0489">Methyltransferase</keyword>
<evidence type="ECO:0000313" key="6">
    <source>
        <dbReference type="EMBL" id="GGO26361.1"/>
    </source>
</evidence>
<evidence type="ECO:0000256" key="5">
    <source>
        <dbReference type="SAM" id="Phobius"/>
    </source>
</evidence>
<name>A0A917YIG3_9RHOB</name>
<sequence length="144" mass="15840">MKRALDWPQAWFVLALALTGASTALLNLQGSPMGGIVLLVVGLGIFATAVAQMRRAMTTLNPRGQPSKLVTSGVFEISRNPIYLGNVIMILSLALWIGAPIGILVAAGFVKLVTMRFILAEEDRLRTTFGQDFDDWARRVRRWI</sequence>
<reference evidence="6 7" key="1">
    <citation type="journal article" date="2014" name="Int. J. Syst. Evol. Microbiol.">
        <title>Complete genome sequence of Corynebacterium casei LMG S-19264T (=DSM 44701T), isolated from a smear-ripened cheese.</title>
        <authorList>
            <consortium name="US DOE Joint Genome Institute (JGI-PGF)"/>
            <person name="Walter F."/>
            <person name="Albersmeier A."/>
            <person name="Kalinowski J."/>
            <person name="Ruckert C."/>
        </authorList>
    </citation>
    <scope>NUCLEOTIDE SEQUENCE [LARGE SCALE GENOMIC DNA]</scope>
    <source>
        <strain evidence="6 7">CGMCC 1.7029</strain>
    </source>
</reference>
<evidence type="ECO:0000256" key="3">
    <source>
        <dbReference type="ARBA" id="ARBA00022989"/>
    </source>
</evidence>
<keyword evidence="4 5" id="KW-0472">Membrane</keyword>
<dbReference type="AlphaFoldDB" id="A0A917YIG3"/>
<dbReference type="PANTHER" id="PTHR12714">
    <property type="entry name" value="PROTEIN-S ISOPRENYLCYSTEINE O-METHYLTRANSFERASE"/>
    <property type="match status" value="1"/>
</dbReference>
<keyword evidence="7" id="KW-1185">Reference proteome</keyword>
<dbReference type="GO" id="GO:0032259">
    <property type="term" value="P:methylation"/>
    <property type="evidence" value="ECO:0007669"/>
    <property type="project" value="UniProtKB-KW"/>
</dbReference>
<evidence type="ECO:0000313" key="7">
    <source>
        <dbReference type="Proteomes" id="UP000598196"/>
    </source>
</evidence>
<dbReference type="EMBL" id="BMLP01000001">
    <property type="protein sequence ID" value="GGO26361.1"/>
    <property type="molecule type" value="Genomic_DNA"/>
</dbReference>
<gene>
    <name evidence="6" type="ORF">GCM10010991_07000</name>
</gene>
<dbReference type="Gene3D" id="1.20.120.1630">
    <property type="match status" value="1"/>
</dbReference>
<comment type="caution">
    <text evidence="6">The sequence shown here is derived from an EMBL/GenBank/DDBJ whole genome shotgun (WGS) entry which is preliminary data.</text>
</comment>
<dbReference type="InterPro" id="IPR007318">
    <property type="entry name" value="Phopholipid_MeTrfase"/>
</dbReference>
<dbReference type="Proteomes" id="UP000598196">
    <property type="component" value="Unassembled WGS sequence"/>
</dbReference>
<dbReference type="GO" id="GO:0012505">
    <property type="term" value="C:endomembrane system"/>
    <property type="evidence" value="ECO:0007669"/>
    <property type="project" value="UniProtKB-SubCell"/>
</dbReference>
<feature type="transmembrane region" description="Helical" evidence="5">
    <location>
        <begin position="33"/>
        <end position="53"/>
    </location>
</feature>
<dbReference type="OrthoDB" id="9811969at2"/>
<organism evidence="6 7">
    <name type="scientific">Gemmobacter aquaticus</name>
    <dbReference type="NCBI Taxonomy" id="490185"/>
    <lineage>
        <taxon>Bacteria</taxon>
        <taxon>Pseudomonadati</taxon>
        <taxon>Pseudomonadota</taxon>
        <taxon>Alphaproteobacteria</taxon>
        <taxon>Rhodobacterales</taxon>
        <taxon>Paracoccaceae</taxon>
        <taxon>Gemmobacter</taxon>
    </lineage>
</organism>
<keyword evidence="2 5" id="KW-0812">Transmembrane</keyword>
<evidence type="ECO:0000256" key="2">
    <source>
        <dbReference type="ARBA" id="ARBA00022692"/>
    </source>
</evidence>
<evidence type="ECO:0000256" key="4">
    <source>
        <dbReference type="ARBA" id="ARBA00023136"/>
    </source>
</evidence>
<keyword evidence="6" id="KW-0808">Transferase</keyword>
<protein>
    <submittedName>
        <fullName evidence="6">S-isoprenylcysteine methyltransferase</fullName>
    </submittedName>
</protein>
<dbReference type="PANTHER" id="PTHR12714:SF9">
    <property type="entry name" value="PROTEIN-S-ISOPRENYLCYSTEINE O-METHYLTRANSFERASE"/>
    <property type="match status" value="1"/>
</dbReference>
<proteinExistence type="predicted"/>
<dbReference type="Pfam" id="PF04191">
    <property type="entry name" value="PEMT"/>
    <property type="match status" value="1"/>
</dbReference>
<dbReference type="GO" id="GO:0008168">
    <property type="term" value="F:methyltransferase activity"/>
    <property type="evidence" value="ECO:0007669"/>
    <property type="project" value="UniProtKB-KW"/>
</dbReference>
<accession>A0A917YIG3</accession>
<feature type="transmembrane region" description="Helical" evidence="5">
    <location>
        <begin position="87"/>
        <end position="110"/>
    </location>
</feature>
<dbReference type="RefSeq" id="WP_158635544.1">
    <property type="nucleotide sequence ID" value="NZ_BMLP01000001.1"/>
</dbReference>
<evidence type="ECO:0000256" key="1">
    <source>
        <dbReference type="ARBA" id="ARBA00004127"/>
    </source>
</evidence>
<comment type="subcellular location">
    <subcellularLocation>
        <location evidence="1">Endomembrane system</location>
        <topology evidence="1">Multi-pass membrane protein</topology>
    </subcellularLocation>
</comment>